<dbReference type="SUPFAM" id="SSF52540">
    <property type="entry name" value="P-loop containing nucleoside triphosphate hydrolases"/>
    <property type="match status" value="2"/>
</dbReference>
<evidence type="ECO:0000256" key="2">
    <source>
        <dbReference type="ARBA" id="ARBA00022723"/>
    </source>
</evidence>
<dbReference type="SUPFAM" id="SSF57850">
    <property type="entry name" value="RING/U-box"/>
    <property type="match status" value="1"/>
</dbReference>
<dbReference type="SMART" id="SM00184">
    <property type="entry name" value="RING"/>
    <property type="match status" value="1"/>
</dbReference>
<dbReference type="Proteomes" id="UP001190926">
    <property type="component" value="Unassembled WGS sequence"/>
</dbReference>
<evidence type="ECO:0000256" key="5">
    <source>
        <dbReference type="ARBA" id="ARBA00022833"/>
    </source>
</evidence>
<dbReference type="PROSITE" id="PS51192">
    <property type="entry name" value="HELICASE_ATP_BIND_1"/>
    <property type="match status" value="1"/>
</dbReference>
<evidence type="ECO:0000256" key="7">
    <source>
        <dbReference type="SAM" id="MobiDB-lite"/>
    </source>
</evidence>
<evidence type="ECO:0000256" key="4">
    <source>
        <dbReference type="ARBA" id="ARBA00022801"/>
    </source>
</evidence>
<keyword evidence="4" id="KW-0378">Hydrolase</keyword>
<sequence>MTTNANVHIRFVKCPRCRKILPELPDVPMYQCGWCGIVLQAKIRKPETGHTELPSQETDSAAKGQQDNVLGQTEDRSSNDDLTDSPKIVESSPDDNIQRQDECDDSVELSHNRGTSDDLSGSPDFTTPRSEISPSEVQESLENDPLGQSPERYQSKSDEHGEWNAGSNSSNEVPSSGEISLEAETFSPEASEHVEQHNQSQLHRDFSVEQKKDEESQLKFVDEVQNLPECEDQEGVLPQRRKDNYVLPGHDETSGTSSIDQNGESSGEIKLVGQNSSSRIISHENGIISPSAELVDDGSKGLPVFKSLNASEKGTTLIASDSVHAPRSPSKGSLVSFYLTSDDEQPDHSPREVAHNYVRFSSMDTLGSSYLGDTSSELNFRPGSTAYYPTSQSYYAYDGSESSYDGIDNRVRKHASHPSRKDKDTEELRRNRFNGDSTVNSEAERTYWAKSPSHHAVHRPWSRGTSIEANRYTDRNRMRHDVEEDVSRSQFPSKDHIAGRMPASGSGPRHHLLPPHPAFNLSDKSSYSDPDKIDLLRAVCQLKDQLQRMQFPKAMSNRRYPDDRNFGPCPYNLLAPEREMYADVSQAGRYNRRHDRAKGFGERCNDPRMAFSGEAAHYRHQASCSCLHCCPQDRHYSAQLPSCSLHHKNGHCVVHTDHNCCDSSNSPSPRRYASSEPSSWGCEAKSDNQRLDEIKWLQLREKHQKAKRHLRPVAGGAPIIACYHCSELLQLPVDFLLFKKRYHQLMCNACRKVLKFSFQKRTHLAPYVPDTSAPPPPSEADDYNEASGQRNLKPASHSSSCQHVEHVSCSDDYGQSFCRSCSTEGEASLDRVKRDSYNRKMLSGSSHEPLQDRKLKGLMKEPRRENEEYAVGPSRTENWRNATPSVSEIEELPPLSNSPLHRLMGYSSPSKVFKRFVTLIIEKKLVNPRSFMGRRKQIRPRRTGGVVEGPSSEAEFNKDNAAQQGKDELGAAKEPFFVEIDKSSWVSEEHYDISEIVLLNLTVSEEFCGYTLTEEFHRDSRCFLRFQLNNVNEHLDRMKLGNWPVLSESDICLQFVMKCAVEGTERDVVMVSGTVDGTDEGVTGLVHLASLKYLTVRPVLGIEFLKGMSSISIRVEILGSVFDECESLLDNTRQLWKKSMMNVMAWLRPEVMTSEARYGYNGVNNVEIDEPLVADGDPYTSRQKVRFEVSSFYEAVKPSKEAPMLEDNLPDLLPELRPYQRRAAYWMVKREKGDFEHLGGNERSHISPLCMPLNLINTSRRIYYNPFSGNVSLQAICCASYVSGGILADEMGLGKTIEVLSCVFAHPMPSSEAAPSSGDPKQVERLQNYNLKRLKRERVECLCGAVTESYKYKGLWVQCDLCDAWQHADCVGYSVKKKTSKSREAAGGANCEEVSIGKSRKSRKRKNDAEIVEMDGEHICQTCSSLMQVTEPPIAAGATLIVCPTPILIQWHAEVLRHTNPDSLRICIYGGVKHTSFSDEPVIGIDELLSADIVLTTYDILKEDLPHDSERHEGDRRFMRYKKRYPVVPTLLTRILWWRICLDEAQMVEGNAAAATELALRLHAKHRWCITGTPIQRKLDDLYGLLRFLGSSPFDVLRWWTDVISIPYERGDAGAMAFTHKFFKQLMWRSSKAHVWDELQLPPQEECVSWLSFSPIEEHFYQRQHETCVDDAREVVESFKEDVRKKRTADSKSSDAITGPYITNVEASKLFNSLLKLRQACCHPQVGSSGLRSLQKSPMTMEEILSVLIGKTKVEGEEALRKLVVALNGLAGISMIKQDFPQAVSLYKEALDLVKEHSDDFRLDPLLNIHIHHNLAESLPLTDDSSQEKSVSGYCEKLLEFGVDEKDNHTIESEEMTRCNPSLRVISDDSLTVPLSLLRNGETNSVIQPHISIYIRWLRIACEDLKQKFLSIFTSKLSISQQEFRRSYEQVCEAFTERKHQHTTWWLDALHHIEQNNDLSSLLIQKIGEALSGNLNKKSRIPACFRSITTLKYYIQTGLDALEESRKTLLDRLLEIDQTMENPREEDIARVRYCKKCNSNLDGPACTHCELDEIFQVYEARLFRLNKSNNGEVITSVEEAVNLQKKQSALNQFYWNLSREDKTSDHQDNGKKREMMEKVTVSKSPSDLEIALTIIRNNCRGFLERDKISAARKQLDLLELLRKEYALARSLAISQAHALRAHDEIKMATSRLRLRENEDDNSIDALSPEELDTASVENSGEKFIAMDSLSRIKGQLRYLKGLVQSTQDIKAECFNASTIAEAVVPSESGCTKVDGESCPVCQEQLGSQKMVFQCGHVTCCKCLFAMTERRLISPGKFHHDNRVICPTCRHATDFGNIAFADDRQDVTCHTYDKTEASVTVQGSYSTKIEAVTRRILWISSTDPRSKILVFSSWNDVLDVLQHAFAANNISFVRMKGGRKSQIAISSFRHKSNAKESDTKPEDELDAKSPKVLLLLIQHGANGLNLLEAQHVILVEPLLNPAAEAQAVGRVHRIGQEHKTLVHRFIVKDTVEESIYKLNKSRNTSSFISGNRRNQDQPCLTLMDVESLFRVAPAAKTEDQTPGASLRDLPASVAAAMAAERRLMEGEN</sequence>
<dbReference type="CDD" id="cd18070">
    <property type="entry name" value="DEXQc_SHPRH"/>
    <property type="match status" value="1"/>
</dbReference>
<feature type="compositionally biased region" description="Polar residues" evidence="7">
    <location>
        <begin position="786"/>
        <end position="797"/>
    </location>
</feature>
<dbReference type="Pfam" id="PF21325">
    <property type="entry name" value="SHPRH_helical-1st"/>
    <property type="match status" value="1"/>
</dbReference>
<dbReference type="GO" id="GO:0005524">
    <property type="term" value="F:ATP binding"/>
    <property type="evidence" value="ECO:0007669"/>
    <property type="project" value="InterPro"/>
</dbReference>
<feature type="compositionally biased region" description="Basic and acidic residues" evidence="7">
    <location>
        <begin position="471"/>
        <end position="495"/>
    </location>
</feature>
<dbReference type="InterPro" id="IPR052583">
    <property type="entry name" value="ATP-helicase/E3_Ub-Ligase"/>
</dbReference>
<organism evidence="11 12">
    <name type="scientific">Perilla frutescens var. hirtella</name>
    <name type="common">Perilla citriodora</name>
    <name type="synonym">Perilla setoyensis</name>
    <dbReference type="NCBI Taxonomy" id="608512"/>
    <lineage>
        <taxon>Eukaryota</taxon>
        <taxon>Viridiplantae</taxon>
        <taxon>Streptophyta</taxon>
        <taxon>Embryophyta</taxon>
        <taxon>Tracheophyta</taxon>
        <taxon>Spermatophyta</taxon>
        <taxon>Magnoliopsida</taxon>
        <taxon>eudicotyledons</taxon>
        <taxon>Gunneridae</taxon>
        <taxon>Pentapetalae</taxon>
        <taxon>asterids</taxon>
        <taxon>lamiids</taxon>
        <taxon>Lamiales</taxon>
        <taxon>Lamiaceae</taxon>
        <taxon>Nepetoideae</taxon>
        <taxon>Elsholtzieae</taxon>
        <taxon>Perilla</taxon>
    </lineage>
</organism>
<evidence type="ECO:0000259" key="10">
    <source>
        <dbReference type="PROSITE" id="PS51194"/>
    </source>
</evidence>
<protein>
    <submittedName>
        <fullName evidence="11">RING-finger</fullName>
    </submittedName>
</protein>
<dbReference type="InterPro" id="IPR011011">
    <property type="entry name" value="Znf_FYVE_PHD"/>
</dbReference>
<feature type="region of interest" description="Disordered" evidence="7">
    <location>
        <begin position="412"/>
        <end position="495"/>
    </location>
</feature>
<comment type="similarity">
    <text evidence="1">Belongs to the SNF2/RAD54 helicase family. RAD16 subfamily.</text>
</comment>
<evidence type="ECO:0000313" key="12">
    <source>
        <dbReference type="Proteomes" id="UP001190926"/>
    </source>
</evidence>
<accession>A0AAD4P8H6</accession>
<feature type="compositionally biased region" description="Polar residues" evidence="7">
    <location>
        <begin position="117"/>
        <end position="140"/>
    </location>
</feature>
<dbReference type="InterPro" id="IPR001650">
    <property type="entry name" value="Helicase_C-like"/>
</dbReference>
<feature type="compositionally biased region" description="Polar residues" evidence="7">
    <location>
        <begin position="53"/>
        <end position="71"/>
    </location>
</feature>
<feature type="region of interest" description="Disordered" evidence="7">
    <location>
        <begin position="2101"/>
        <end position="2120"/>
    </location>
</feature>
<dbReference type="Pfam" id="PF11331">
    <property type="entry name" value="Zn_ribbon_12"/>
    <property type="match status" value="1"/>
</dbReference>
<dbReference type="SMART" id="SM00249">
    <property type="entry name" value="PHD"/>
    <property type="match status" value="1"/>
</dbReference>
<keyword evidence="2" id="KW-0479">Metal-binding</keyword>
<feature type="compositionally biased region" description="Basic and acidic residues" evidence="7">
    <location>
        <begin position="153"/>
        <end position="162"/>
    </location>
</feature>
<dbReference type="EMBL" id="SDAM02000091">
    <property type="protein sequence ID" value="KAH6830889.1"/>
    <property type="molecule type" value="Genomic_DNA"/>
</dbReference>
<feature type="compositionally biased region" description="Basic and acidic residues" evidence="7">
    <location>
        <begin position="240"/>
        <end position="253"/>
    </location>
</feature>
<feature type="compositionally biased region" description="Basic and acidic residues" evidence="7">
    <location>
        <begin position="419"/>
        <end position="430"/>
    </location>
</feature>
<gene>
    <name evidence="11" type="ORF">C2S53_005813</name>
</gene>
<dbReference type="Pfam" id="PF00271">
    <property type="entry name" value="Helicase_C"/>
    <property type="match status" value="1"/>
</dbReference>
<feature type="domain" description="Helicase ATP-binding" evidence="9">
    <location>
        <begin position="1421"/>
        <end position="1592"/>
    </location>
</feature>
<evidence type="ECO:0000259" key="8">
    <source>
        <dbReference type="PROSITE" id="PS50089"/>
    </source>
</evidence>
<dbReference type="SUPFAM" id="SSF57903">
    <property type="entry name" value="FYVE/PHD zinc finger"/>
    <property type="match status" value="1"/>
</dbReference>
<dbReference type="InterPro" id="IPR048686">
    <property type="entry name" value="SHPRH_helical_1st"/>
</dbReference>
<feature type="region of interest" description="Disordered" evidence="7">
    <location>
        <begin position="766"/>
        <end position="797"/>
    </location>
</feature>
<dbReference type="Gene3D" id="3.40.50.300">
    <property type="entry name" value="P-loop containing nucleotide triphosphate hydrolases"/>
    <property type="match status" value="1"/>
</dbReference>
<dbReference type="PANTHER" id="PTHR45865">
    <property type="entry name" value="E3 UBIQUITIN-PROTEIN LIGASE SHPRH FAMILY MEMBER"/>
    <property type="match status" value="1"/>
</dbReference>
<proteinExistence type="inferred from homology"/>
<dbReference type="CDD" id="cd15517">
    <property type="entry name" value="PHD_TCF19_like"/>
    <property type="match status" value="1"/>
</dbReference>
<dbReference type="InterPro" id="IPR038718">
    <property type="entry name" value="SNF2-like_sf"/>
</dbReference>
<evidence type="ECO:0000256" key="3">
    <source>
        <dbReference type="ARBA" id="ARBA00022771"/>
    </source>
</evidence>
<dbReference type="InterPro" id="IPR001965">
    <property type="entry name" value="Znf_PHD"/>
</dbReference>
<dbReference type="Gene3D" id="3.40.50.10810">
    <property type="entry name" value="Tandem AAA-ATPase domain"/>
    <property type="match status" value="2"/>
</dbReference>
<keyword evidence="12" id="KW-1185">Reference proteome</keyword>
<keyword evidence="5" id="KW-0862">Zinc</keyword>
<dbReference type="InterPro" id="IPR001841">
    <property type="entry name" value="Znf_RING"/>
</dbReference>
<feature type="domain" description="RING-type" evidence="8">
    <location>
        <begin position="2278"/>
        <end position="2329"/>
    </location>
</feature>
<feature type="compositionally biased region" description="Basic and acidic residues" evidence="7">
    <location>
        <begin position="2101"/>
        <end position="2117"/>
    </location>
</feature>
<evidence type="ECO:0000256" key="1">
    <source>
        <dbReference type="ARBA" id="ARBA00008438"/>
    </source>
</evidence>
<keyword evidence="3 6" id="KW-0863">Zinc-finger</keyword>
<feature type="compositionally biased region" description="Polar residues" evidence="7">
    <location>
        <begin position="165"/>
        <end position="178"/>
    </location>
</feature>
<feature type="compositionally biased region" description="Polar residues" evidence="7">
    <location>
        <begin position="254"/>
        <end position="265"/>
    </location>
</feature>
<dbReference type="InterPro" id="IPR013083">
    <property type="entry name" value="Znf_RING/FYVE/PHD"/>
</dbReference>
<dbReference type="InterPro" id="IPR055126">
    <property type="entry name" value="EDR4-like_N"/>
</dbReference>
<dbReference type="InterPro" id="IPR027417">
    <property type="entry name" value="P-loop_NTPase"/>
</dbReference>
<evidence type="ECO:0000313" key="11">
    <source>
        <dbReference type="EMBL" id="KAH6830889.1"/>
    </source>
</evidence>
<dbReference type="InterPro" id="IPR014001">
    <property type="entry name" value="Helicase_ATP-bd"/>
</dbReference>
<dbReference type="Pfam" id="PF00176">
    <property type="entry name" value="SNF2-rel_dom"/>
    <property type="match status" value="1"/>
</dbReference>
<dbReference type="PROSITE" id="PS51194">
    <property type="entry name" value="HELICASE_CTER"/>
    <property type="match status" value="1"/>
</dbReference>
<comment type="caution">
    <text evidence="11">The sequence shown here is derived from an EMBL/GenBank/DDBJ whole genome shotgun (WGS) entry which is preliminary data.</text>
</comment>
<dbReference type="Pfam" id="PF22910">
    <property type="entry name" value="EDR4-like_1st"/>
    <property type="match status" value="1"/>
</dbReference>
<feature type="region of interest" description="Disordered" evidence="7">
    <location>
        <begin position="48"/>
        <end position="179"/>
    </location>
</feature>
<feature type="region of interest" description="Disordered" evidence="7">
    <location>
        <begin position="938"/>
        <end position="959"/>
    </location>
</feature>
<dbReference type="InterPro" id="IPR021480">
    <property type="entry name" value="Zinc_ribbon_12"/>
</dbReference>
<dbReference type="CDD" id="cd18793">
    <property type="entry name" value="SF2_C_SNF"/>
    <property type="match status" value="1"/>
</dbReference>
<dbReference type="InterPro" id="IPR049730">
    <property type="entry name" value="SNF2/RAD54-like_C"/>
</dbReference>
<feature type="region of interest" description="Disordered" evidence="7">
    <location>
        <begin position="220"/>
        <end position="269"/>
    </location>
</feature>
<dbReference type="Pfam" id="PF21324">
    <property type="entry name" value="SHPRH_helical-2nd"/>
    <property type="match status" value="1"/>
</dbReference>
<reference evidence="11 12" key="1">
    <citation type="journal article" date="2021" name="Nat. Commun.">
        <title>Incipient diploidization of the medicinal plant Perilla within 10,000 years.</title>
        <authorList>
            <person name="Zhang Y."/>
            <person name="Shen Q."/>
            <person name="Leng L."/>
            <person name="Zhang D."/>
            <person name="Chen S."/>
            <person name="Shi Y."/>
            <person name="Ning Z."/>
            <person name="Chen S."/>
        </authorList>
    </citation>
    <scope>NUCLEOTIDE SEQUENCE [LARGE SCALE GENOMIC DNA]</scope>
    <source>
        <strain evidence="12">cv. PC099</strain>
    </source>
</reference>
<dbReference type="Gene3D" id="3.30.40.10">
    <property type="entry name" value="Zinc/RING finger domain, C3HC4 (zinc finger)"/>
    <property type="match status" value="2"/>
</dbReference>
<dbReference type="SMART" id="SM00490">
    <property type="entry name" value="HELICc"/>
    <property type="match status" value="1"/>
</dbReference>
<dbReference type="PROSITE" id="PS50089">
    <property type="entry name" value="ZF_RING_2"/>
    <property type="match status" value="1"/>
</dbReference>
<name>A0AAD4P8H6_PERFH</name>
<evidence type="ECO:0000259" key="9">
    <source>
        <dbReference type="PROSITE" id="PS51192"/>
    </source>
</evidence>
<dbReference type="GO" id="GO:0008270">
    <property type="term" value="F:zinc ion binding"/>
    <property type="evidence" value="ECO:0007669"/>
    <property type="project" value="UniProtKB-KW"/>
</dbReference>
<dbReference type="InterPro" id="IPR000330">
    <property type="entry name" value="SNF2_N"/>
</dbReference>
<feature type="compositionally biased region" description="Basic residues" evidence="7">
    <location>
        <begin position="452"/>
        <end position="461"/>
    </location>
</feature>
<evidence type="ECO:0000256" key="6">
    <source>
        <dbReference type="PROSITE-ProRule" id="PRU00175"/>
    </source>
</evidence>
<dbReference type="PANTHER" id="PTHR45865:SF1">
    <property type="entry name" value="E3 UBIQUITIN-PROTEIN LIGASE SHPRH"/>
    <property type="match status" value="1"/>
</dbReference>
<feature type="domain" description="Helicase C-terminal" evidence="10">
    <location>
        <begin position="2370"/>
        <end position="2545"/>
    </location>
</feature>
<dbReference type="InterPro" id="IPR048695">
    <property type="entry name" value="SHPRH_helical_2nd"/>
</dbReference>
<dbReference type="GO" id="GO:0016787">
    <property type="term" value="F:hydrolase activity"/>
    <property type="evidence" value="ECO:0007669"/>
    <property type="project" value="UniProtKB-KW"/>
</dbReference>
<dbReference type="SMART" id="SM00487">
    <property type="entry name" value="DEXDc"/>
    <property type="match status" value="1"/>
</dbReference>